<feature type="transmembrane region" description="Helical" evidence="2">
    <location>
        <begin position="15"/>
        <end position="35"/>
    </location>
</feature>
<name>A0AAC9MWG2_9PSEU</name>
<dbReference type="RefSeq" id="WP_069846145.1">
    <property type="nucleotide sequence ID" value="NZ_CP014859.1"/>
</dbReference>
<evidence type="ECO:0000256" key="1">
    <source>
        <dbReference type="SAM" id="MobiDB-lite"/>
    </source>
</evidence>
<dbReference type="Gene3D" id="3.30.70.2390">
    <property type="match status" value="1"/>
</dbReference>
<reference evidence="5" key="1">
    <citation type="submission" date="2016-03" db="EMBL/GenBank/DDBJ databases">
        <title>Complete genome sequence of the type strain Actinoalloteichus hymeniacidonis DSM 45092.</title>
        <authorList>
            <person name="Schaffert L."/>
            <person name="Albersmeier A."/>
            <person name="Winkler A."/>
            <person name="Kalinowski J."/>
            <person name="Zotchev S."/>
            <person name="Ruckert C."/>
        </authorList>
    </citation>
    <scope>NUCLEOTIDE SEQUENCE [LARGE SCALE GENOMIC DNA]</scope>
    <source>
        <strain evidence="5">HPA177(T) (DSM 45092(T))</strain>
    </source>
</reference>
<feature type="compositionally biased region" description="Gly residues" evidence="1">
    <location>
        <begin position="103"/>
        <end position="113"/>
    </location>
</feature>
<keyword evidence="2" id="KW-1133">Transmembrane helix</keyword>
<dbReference type="KEGG" id="ahm:TL08_02035"/>
<keyword evidence="2" id="KW-0812">Transmembrane</keyword>
<evidence type="ECO:0000313" key="4">
    <source>
        <dbReference type="EMBL" id="AOS61245.1"/>
    </source>
</evidence>
<accession>A0AAC9MWG2</accession>
<keyword evidence="5" id="KW-1185">Reference proteome</keyword>
<feature type="compositionally biased region" description="Acidic residues" evidence="1">
    <location>
        <begin position="88"/>
        <end position="100"/>
    </location>
</feature>
<proteinExistence type="predicted"/>
<sequence>MSSVEPSGSARPLRGVAFGMFGLAAIALVFGVMSLTSGGNSMAEQNAGGSSSTAPPPSEDSAGGADNGESDQGGSDAEESEGSAGTEDGGDSEEQSDSENGDAGSGGSDGSDGAGSDSASTETPLRIFNNSTVRGLAADAADDFEAAGWEVAEVANYSAGVITTTTAYYRPGTPEEQAAGEIGSAFGIRVEPRFDGIADLGPGVVLLIASDYGTTEVDPK</sequence>
<feature type="region of interest" description="Disordered" evidence="1">
    <location>
        <begin position="37"/>
        <end position="126"/>
    </location>
</feature>
<dbReference type="InterPro" id="IPR027381">
    <property type="entry name" value="LytR/CpsA/Psr_C"/>
</dbReference>
<dbReference type="Proteomes" id="UP000095210">
    <property type="component" value="Chromosome"/>
</dbReference>
<evidence type="ECO:0000256" key="2">
    <source>
        <dbReference type="SAM" id="Phobius"/>
    </source>
</evidence>
<protein>
    <submittedName>
        <fullName evidence="4">LytR cell envelope-related transcriptional attenuator</fullName>
    </submittedName>
</protein>
<dbReference type="AlphaFoldDB" id="A0AAC9MWG2"/>
<gene>
    <name evidence="4" type="ORF">TL08_02035</name>
</gene>
<feature type="domain" description="LytR/CpsA/Psr regulator C-terminal" evidence="3">
    <location>
        <begin position="123"/>
        <end position="212"/>
    </location>
</feature>
<evidence type="ECO:0000313" key="5">
    <source>
        <dbReference type="Proteomes" id="UP000095210"/>
    </source>
</evidence>
<evidence type="ECO:0000259" key="3">
    <source>
        <dbReference type="Pfam" id="PF13399"/>
    </source>
</evidence>
<keyword evidence="2" id="KW-0472">Membrane</keyword>
<organism evidence="4 5">
    <name type="scientific">Actinoalloteichus hymeniacidonis</name>
    <dbReference type="NCBI Taxonomy" id="340345"/>
    <lineage>
        <taxon>Bacteria</taxon>
        <taxon>Bacillati</taxon>
        <taxon>Actinomycetota</taxon>
        <taxon>Actinomycetes</taxon>
        <taxon>Pseudonocardiales</taxon>
        <taxon>Pseudonocardiaceae</taxon>
        <taxon>Actinoalloteichus</taxon>
    </lineage>
</organism>
<dbReference type="EMBL" id="CP014859">
    <property type="protein sequence ID" value="AOS61245.1"/>
    <property type="molecule type" value="Genomic_DNA"/>
</dbReference>
<dbReference type="Pfam" id="PF13399">
    <property type="entry name" value="LytR_C"/>
    <property type="match status" value="1"/>
</dbReference>